<feature type="transmembrane region" description="Helical" evidence="2">
    <location>
        <begin position="659"/>
        <end position="682"/>
    </location>
</feature>
<proteinExistence type="predicted"/>
<keyword evidence="2" id="KW-0812">Transmembrane</keyword>
<dbReference type="EMBL" id="CAKLBY020000003">
    <property type="protein sequence ID" value="CAK7891946.1"/>
    <property type="molecule type" value="Genomic_DNA"/>
</dbReference>
<feature type="domain" description="Jacalin-type lectin" evidence="4">
    <location>
        <begin position="321"/>
        <end position="465"/>
    </location>
</feature>
<organism evidence="5 7">
    <name type="scientific">Peronospora matthiolae</name>
    <dbReference type="NCBI Taxonomy" id="2874970"/>
    <lineage>
        <taxon>Eukaryota</taxon>
        <taxon>Sar</taxon>
        <taxon>Stramenopiles</taxon>
        <taxon>Oomycota</taxon>
        <taxon>Peronosporomycetes</taxon>
        <taxon>Peronosporales</taxon>
        <taxon>Peronosporaceae</taxon>
        <taxon>Peronospora</taxon>
    </lineage>
</organism>
<dbReference type="SMART" id="SM00915">
    <property type="entry name" value="Jacalin"/>
    <property type="match status" value="1"/>
</dbReference>
<keyword evidence="3" id="KW-0732">Signal</keyword>
<feature type="signal peptide" evidence="3">
    <location>
        <begin position="1"/>
        <end position="29"/>
    </location>
</feature>
<evidence type="ECO:0000259" key="4">
    <source>
        <dbReference type="PROSITE" id="PS51752"/>
    </source>
</evidence>
<feature type="compositionally biased region" description="Acidic residues" evidence="1">
    <location>
        <begin position="177"/>
        <end position="219"/>
    </location>
</feature>
<evidence type="ECO:0000256" key="2">
    <source>
        <dbReference type="SAM" id="Phobius"/>
    </source>
</evidence>
<dbReference type="InterPro" id="IPR001229">
    <property type="entry name" value="Jacalin-like_lectin_dom"/>
</dbReference>
<evidence type="ECO:0000313" key="7">
    <source>
        <dbReference type="Proteomes" id="UP001162060"/>
    </source>
</evidence>
<dbReference type="Gene3D" id="2.100.10.30">
    <property type="entry name" value="Jacalin-like lectin domain"/>
    <property type="match status" value="1"/>
</dbReference>
<name>A0AAV1T1Z1_9STRA</name>
<evidence type="ECO:0000313" key="5">
    <source>
        <dbReference type="EMBL" id="CAK7891946.1"/>
    </source>
</evidence>
<keyword evidence="2" id="KW-0472">Membrane</keyword>
<feature type="transmembrane region" description="Helical" evidence="2">
    <location>
        <begin position="632"/>
        <end position="652"/>
    </location>
</feature>
<sequence>MALRAVKRVIQTALLVQVLLLDQTVSVRGDVPATQQNFAQLKSGDHISAKVLPADLQEERGLMDGLGGRDFSDEDFETVTPQAAGMIDRPSTAELMAGLGSGLSALVPDDIKKSVLGDSTSDSGSDESASGGDESGSSLGKMTEEAVSQAGSGSSESSLEETGYASEAIEASASASDEGESGSDEDEADLGSDEDEADLGSDEDEADLGSDEDEADLGSDGDMGSLFGSSSEDKELSALLKSLSEDDMSGSDEPSGSLLTGSGGSGSTDDLLGKFGGGKGVAADLEMDEFMKAIGSSLGLGLFGGGDPSKPQLKEIDDENIKLSELYGGREHGDAFSDINNIKYGQFVLNITLRGNKRLDKIEIVAGTQETAVNLAHGGKGGGSAHVEPELGDTISSVEVHWGKYDKKTRIFYLQIITSGGKTVSAGTKTANTATMKAPPGFQIAGFYGRASSDGIFCLGAIYTKVGASDLSVTDVMEVPDSGTSDIYSYDTTIRNWLGNVQIAVPDSACYQVRHGVSSKNTCPTGYRKDDMDCVGHCPLEYPVECWRECIPQNNDCTQEILSKAISVAAAALSVASMGTFGALLTSVRTVKFALACAVAVMNSLRGLMFYLRYRVTTIPRNDIEKIMDKAFMLQMVVMDLPMALATCMGLPMPKSLTYGVLIMTGVSLIVMVVVSVGEALFGSKDNMLLLLRESGAMNKTMKSETLELGDFINSDNATCGQEMRILTNRVISKVHEVRNKTKGAAPDDVRVVMSKSPIVLRDIPVVTNHCMGEIWANKTALSSYKTRHLLRKTMGVIINQLITDGTTDLGENVVKQEKAIEYANLGLFVLSMLDPTGIAWLLQDFVQPVCAPSEYIGEIDDGPLNEALGLTTIDQAFVGSYGVWKKTGDGTVKILFESIDKYDVDVVIRVGGVRVDQVKVPANGKASWSAHVKQMQDKTLYLDRWRPGLFGLPGTGGGSLLMWVSRSSLGGNLIMHARLNVS</sequence>
<evidence type="ECO:0000313" key="6">
    <source>
        <dbReference type="EMBL" id="CAK7941496.1"/>
    </source>
</evidence>
<feature type="chain" id="PRO_5044714096" description="Jacalin-type lectin domain-containing protein" evidence="3">
    <location>
        <begin position="30"/>
        <end position="983"/>
    </location>
</feature>
<dbReference type="EMBL" id="CAKLBY020000264">
    <property type="protein sequence ID" value="CAK7941496.1"/>
    <property type="molecule type" value="Genomic_DNA"/>
</dbReference>
<reference evidence="5" key="1">
    <citation type="submission" date="2024-01" db="EMBL/GenBank/DDBJ databases">
        <authorList>
            <person name="Webb A."/>
        </authorList>
    </citation>
    <scope>NUCLEOTIDE SEQUENCE</scope>
    <source>
        <strain evidence="5">Pm1</strain>
    </source>
</reference>
<accession>A0AAV1T1Z1</accession>
<dbReference type="SUPFAM" id="SSF51101">
    <property type="entry name" value="Mannose-binding lectins"/>
    <property type="match status" value="1"/>
</dbReference>
<feature type="transmembrane region" description="Helical" evidence="2">
    <location>
        <begin position="593"/>
        <end position="612"/>
    </location>
</feature>
<dbReference type="Pfam" id="PF01419">
    <property type="entry name" value="Jacalin"/>
    <property type="match status" value="1"/>
</dbReference>
<evidence type="ECO:0000256" key="3">
    <source>
        <dbReference type="SAM" id="SignalP"/>
    </source>
</evidence>
<keyword evidence="2" id="KW-1133">Transmembrane helix</keyword>
<gene>
    <name evidence="6" type="ORF">PM001_LOCUS26646</name>
    <name evidence="5" type="ORF">PM001_LOCUS303</name>
</gene>
<dbReference type="InterPro" id="IPR036404">
    <property type="entry name" value="Jacalin-like_lectin_dom_sf"/>
</dbReference>
<feature type="region of interest" description="Disordered" evidence="1">
    <location>
        <begin position="116"/>
        <end position="232"/>
    </location>
</feature>
<evidence type="ECO:0000256" key="1">
    <source>
        <dbReference type="SAM" id="MobiDB-lite"/>
    </source>
</evidence>
<feature type="compositionally biased region" description="Low complexity" evidence="1">
    <location>
        <begin position="116"/>
        <end position="176"/>
    </location>
</feature>
<feature type="region of interest" description="Disordered" evidence="1">
    <location>
        <begin position="244"/>
        <end position="271"/>
    </location>
</feature>
<protein>
    <recommendedName>
        <fullName evidence="4">Jacalin-type lectin domain-containing protein</fullName>
    </recommendedName>
</protein>
<dbReference type="Proteomes" id="UP001162060">
    <property type="component" value="Unassembled WGS sequence"/>
</dbReference>
<dbReference type="AlphaFoldDB" id="A0AAV1T1Z1"/>
<comment type="caution">
    <text evidence="5">The sequence shown here is derived from an EMBL/GenBank/DDBJ whole genome shotgun (WGS) entry which is preliminary data.</text>
</comment>
<dbReference type="PROSITE" id="PS51752">
    <property type="entry name" value="JACALIN_LECTIN"/>
    <property type="match status" value="1"/>
</dbReference>
<feature type="transmembrane region" description="Helical" evidence="2">
    <location>
        <begin position="565"/>
        <end position="586"/>
    </location>
</feature>